<sequence>MNKALFLISLQHELAMAIGNKLDLKAMLKVFLKVCFNRLDLTSAHIYVYCDQSGMPSKSLPLKGTSYKHFLSIPKNKRGQSWSKSTILTNFARQLNSRQKNISFRCDNGQYLSGFIIPEYGLLTFETHYELAEEVQKALQPILQKLATSCYTSIVHASLVKEVHSRQLIEEKVAFQAQHDGLTGLFNRQHINLLLGNALEDARTYEKTGSVVFVDLNRFKPINDAMGHTVGDKILLTLAHRLQALSNENIDIGRFGGDQFIILLKNLKGDYQTTIDQLIAQINQLLVAPFIIDTNSYKLTCSIGYAFFPLQSSTVTNLIKFADIAMYEAKRAKTQQGKQYQRAMSDKIKKRLAYIDDMKQGLEQGDFKLYYQAQYNHYGDIIGAEALLRWQHPIHGKESPALYIPIAEESDLILSIGQWVLEQACRDIKKLEQLSLPKSFNKIAINISAKQLIQHDFQVSVLEAITQNDIPANRLALELTENLLVENIEDSIKLIASLKENEIDCAIDDFGTGYSSLTYLKRIPASVLKIDRSFVTNIAQSSESAAIASMIISLGKTLNMDILAEGVETQEELNCLKELGCFHYQGFYFSGPLPFEQFSQLFK</sequence>
<dbReference type="InterPro" id="IPR000160">
    <property type="entry name" value="GGDEF_dom"/>
</dbReference>
<dbReference type="RefSeq" id="WP_052056442.1">
    <property type="nucleotide sequence ID" value="NZ_JQED01000017.1"/>
</dbReference>
<dbReference type="InterPro" id="IPR043128">
    <property type="entry name" value="Rev_trsase/Diguanyl_cyclase"/>
</dbReference>
<protein>
    <submittedName>
        <fullName evidence="3">Diguanylate cyclase/phosphodiesterase</fullName>
    </submittedName>
</protein>
<dbReference type="EMBL" id="JQED01000017">
    <property type="protein sequence ID" value="KGJ92564.1"/>
    <property type="molecule type" value="Genomic_DNA"/>
</dbReference>
<reference evidence="3 4" key="1">
    <citation type="submission" date="2014-08" db="EMBL/GenBank/DDBJ databases">
        <title>Genomic and Phenotypic Diversity of Colwellia psychrerythraea strains from Disparate Marine Basins.</title>
        <authorList>
            <person name="Techtmann S.M."/>
            <person name="Stelling S.C."/>
            <person name="Utturkar S.M."/>
            <person name="Alshibli N."/>
            <person name="Harris A."/>
            <person name="Brown S.D."/>
            <person name="Hazen T.C."/>
        </authorList>
    </citation>
    <scope>NUCLEOTIDE SEQUENCE [LARGE SCALE GENOMIC DNA]</scope>
    <source>
        <strain evidence="3 4">ND2E</strain>
    </source>
</reference>
<organism evidence="3 4">
    <name type="scientific">Colwellia psychrerythraea</name>
    <name type="common">Vibrio psychroerythus</name>
    <dbReference type="NCBI Taxonomy" id="28229"/>
    <lineage>
        <taxon>Bacteria</taxon>
        <taxon>Pseudomonadati</taxon>
        <taxon>Pseudomonadota</taxon>
        <taxon>Gammaproteobacteria</taxon>
        <taxon>Alteromonadales</taxon>
        <taxon>Colwelliaceae</taxon>
        <taxon>Colwellia</taxon>
    </lineage>
</organism>
<accession>A0A099KP90</accession>
<dbReference type="PROSITE" id="PS50887">
    <property type="entry name" value="GGDEF"/>
    <property type="match status" value="1"/>
</dbReference>
<dbReference type="Proteomes" id="UP000029843">
    <property type="component" value="Unassembled WGS sequence"/>
</dbReference>
<dbReference type="Gene3D" id="3.30.70.270">
    <property type="match status" value="1"/>
</dbReference>
<dbReference type="SUPFAM" id="SSF55073">
    <property type="entry name" value="Nucleotide cyclase"/>
    <property type="match status" value="1"/>
</dbReference>
<dbReference type="InterPro" id="IPR029787">
    <property type="entry name" value="Nucleotide_cyclase"/>
</dbReference>
<dbReference type="CDD" id="cd01949">
    <property type="entry name" value="GGDEF"/>
    <property type="match status" value="1"/>
</dbReference>
<evidence type="ECO:0000313" key="4">
    <source>
        <dbReference type="Proteomes" id="UP000029843"/>
    </source>
</evidence>
<evidence type="ECO:0000259" key="1">
    <source>
        <dbReference type="PROSITE" id="PS50883"/>
    </source>
</evidence>
<evidence type="ECO:0000259" key="2">
    <source>
        <dbReference type="PROSITE" id="PS50887"/>
    </source>
</evidence>
<dbReference type="SUPFAM" id="SSF141868">
    <property type="entry name" value="EAL domain-like"/>
    <property type="match status" value="1"/>
</dbReference>
<gene>
    <name evidence="3" type="ORF">ND2E_2812</name>
</gene>
<dbReference type="InterPro" id="IPR050706">
    <property type="entry name" value="Cyclic-di-GMP_PDE-like"/>
</dbReference>
<dbReference type="Gene3D" id="3.20.20.450">
    <property type="entry name" value="EAL domain"/>
    <property type="match status" value="1"/>
</dbReference>
<dbReference type="Pfam" id="PF00990">
    <property type="entry name" value="GGDEF"/>
    <property type="match status" value="1"/>
</dbReference>
<name>A0A099KP90_COLPS</name>
<dbReference type="CDD" id="cd01948">
    <property type="entry name" value="EAL"/>
    <property type="match status" value="1"/>
</dbReference>
<dbReference type="InterPro" id="IPR035919">
    <property type="entry name" value="EAL_sf"/>
</dbReference>
<dbReference type="PANTHER" id="PTHR33121">
    <property type="entry name" value="CYCLIC DI-GMP PHOSPHODIESTERASE PDEF"/>
    <property type="match status" value="1"/>
</dbReference>
<dbReference type="NCBIfam" id="TIGR00254">
    <property type="entry name" value="GGDEF"/>
    <property type="match status" value="1"/>
</dbReference>
<dbReference type="OrthoDB" id="9812358at2"/>
<feature type="domain" description="EAL" evidence="1">
    <location>
        <begin position="351"/>
        <end position="603"/>
    </location>
</feature>
<dbReference type="GO" id="GO:0071111">
    <property type="term" value="F:cyclic-guanylate-specific phosphodiesterase activity"/>
    <property type="evidence" value="ECO:0007669"/>
    <property type="project" value="InterPro"/>
</dbReference>
<dbReference type="PROSITE" id="PS50883">
    <property type="entry name" value="EAL"/>
    <property type="match status" value="1"/>
</dbReference>
<proteinExistence type="predicted"/>
<dbReference type="InterPro" id="IPR001633">
    <property type="entry name" value="EAL_dom"/>
</dbReference>
<dbReference type="SMART" id="SM00267">
    <property type="entry name" value="GGDEF"/>
    <property type="match status" value="1"/>
</dbReference>
<comment type="caution">
    <text evidence="3">The sequence shown here is derived from an EMBL/GenBank/DDBJ whole genome shotgun (WGS) entry which is preliminary data.</text>
</comment>
<dbReference type="AlphaFoldDB" id="A0A099KP90"/>
<dbReference type="SMART" id="SM00052">
    <property type="entry name" value="EAL"/>
    <property type="match status" value="1"/>
</dbReference>
<dbReference type="PANTHER" id="PTHR33121:SF70">
    <property type="entry name" value="SIGNALING PROTEIN YKOW"/>
    <property type="match status" value="1"/>
</dbReference>
<feature type="domain" description="GGDEF" evidence="2">
    <location>
        <begin position="207"/>
        <end position="346"/>
    </location>
</feature>
<dbReference type="Pfam" id="PF00563">
    <property type="entry name" value="EAL"/>
    <property type="match status" value="1"/>
</dbReference>
<evidence type="ECO:0000313" key="3">
    <source>
        <dbReference type="EMBL" id="KGJ92564.1"/>
    </source>
</evidence>
<dbReference type="PATRIC" id="fig|28229.4.peg.1852"/>